<gene>
    <name evidence="1" type="ORF">OCTVUL_1B020510</name>
</gene>
<dbReference type="EMBL" id="OX597816">
    <property type="protein sequence ID" value="CAI9719688.1"/>
    <property type="molecule type" value="Genomic_DNA"/>
</dbReference>
<reference evidence="1" key="1">
    <citation type="submission" date="2023-08" db="EMBL/GenBank/DDBJ databases">
        <authorList>
            <person name="Alioto T."/>
            <person name="Alioto T."/>
            <person name="Gomez Garrido J."/>
        </authorList>
    </citation>
    <scope>NUCLEOTIDE SEQUENCE</scope>
</reference>
<name>A0AA36AP37_OCTVU</name>
<protein>
    <submittedName>
        <fullName evidence="1">Uncharacterized protein</fullName>
    </submittedName>
</protein>
<proteinExistence type="predicted"/>
<dbReference type="Proteomes" id="UP001162480">
    <property type="component" value="Chromosome 3"/>
</dbReference>
<sequence>MLTPGTKMVHSSMSKLPSKNHLISYDEEQYREFSVEFSLMFSSGGGGGGGNSKNIRFSIVLQKLHLHHYH</sequence>
<organism evidence="1 2">
    <name type="scientific">Octopus vulgaris</name>
    <name type="common">Common octopus</name>
    <dbReference type="NCBI Taxonomy" id="6645"/>
    <lineage>
        <taxon>Eukaryota</taxon>
        <taxon>Metazoa</taxon>
        <taxon>Spiralia</taxon>
        <taxon>Lophotrochozoa</taxon>
        <taxon>Mollusca</taxon>
        <taxon>Cephalopoda</taxon>
        <taxon>Coleoidea</taxon>
        <taxon>Octopodiformes</taxon>
        <taxon>Octopoda</taxon>
        <taxon>Incirrata</taxon>
        <taxon>Octopodidae</taxon>
        <taxon>Octopus</taxon>
    </lineage>
</organism>
<evidence type="ECO:0000313" key="1">
    <source>
        <dbReference type="EMBL" id="CAI9719688.1"/>
    </source>
</evidence>
<evidence type="ECO:0000313" key="2">
    <source>
        <dbReference type="Proteomes" id="UP001162480"/>
    </source>
</evidence>
<keyword evidence="2" id="KW-1185">Reference proteome</keyword>
<dbReference type="AlphaFoldDB" id="A0AA36AP37"/>
<accession>A0AA36AP37</accession>